<comment type="similarity">
    <text evidence="1">Belongs to the universal stress protein A family.</text>
</comment>
<proteinExistence type="inferred from homology"/>
<reference evidence="3" key="1">
    <citation type="submission" date="2021-06" db="EMBL/GenBank/DDBJ databases">
        <title>New haloarchaea isolates fom saline soil.</title>
        <authorList>
            <person name="Duran-Viseras A."/>
            <person name="Sanchez-Porro C.S."/>
            <person name="Ventosa A."/>
        </authorList>
    </citation>
    <scope>NUCLEOTIDE SEQUENCE</scope>
    <source>
        <strain evidence="3">JCM 18369</strain>
    </source>
</reference>
<keyword evidence="4" id="KW-1185">Reference proteome</keyword>
<name>A0AA41KJF7_9EURY</name>
<dbReference type="PANTHER" id="PTHR46268">
    <property type="entry name" value="STRESS RESPONSE PROTEIN NHAX"/>
    <property type="match status" value="1"/>
</dbReference>
<evidence type="ECO:0000259" key="2">
    <source>
        <dbReference type="Pfam" id="PF00582"/>
    </source>
</evidence>
<dbReference type="AlphaFoldDB" id="A0AA41KJF7"/>
<dbReference type="SUPFAM" id="SSF52402">
    <property type="entry name" value="Adenine nucleotide alpha hydrolases-like"/>
    <property type="match status" value="1"/>
</dbReference>
<comment type="caution">
    <text evidence="3">The sequence shown here is derived from an EMBL/GenBank/DDBJ whole genome shotgun (WGS) entry which is preliminary data.</text>
</comment>
<evidence type="ECO:0000313" key="3">
    <source>
        <dbReference type="EMBL" id="MBV0902708.1"/>
    </source>
</evidence>
<dbReference type="Gene3D" id="3.40.50.620">
    <property type="entry name" value="HUPs"/>
    <property type="match status" value="1"/>
</dbReference>
<gene>
    <name evidence="3" type="ORF">KTS37_13015</name>
</gene>
<dbReference type="CDD" id="cd00293">
    <property type="entry name" value="USP-like"/>
    <property type="match status" value="1"/>
</dbReference>
<dbReference type="EMBL" id="JAHQXE010000004">
    <property type="protein sequence ID" value="MBV0902708.1"/>
    <property type="molecule type" value="Genomic_DNA"/>
</dbReference>
<accession>A0AA41KJF7</accession>
<dbReference type="InterPro" id="IPR006016">
    <property type="entry name" value="UspA"/>
</dbReference>
<dbReference type="PANTHER" id="PTHR46268:SF6">
    <property type="entry name" value="UNIVERSAL STRESS PROTEIN UP12"/>
    <property type="match status" value="1"/>
</dbReference>
<feature type="domain" description="UspA" evidence="2">
    <location>
        <begin position="3"/>
        <end position="136"/>
    </location>
</feature>
<protein>
    <submittedName>
        <fullName evidence="3">Universal stress protein</fullName>
    </submittedName>
</protein>
<organism evidence="3 4">
    <name type="scientific">Haloarcula salina</name>
    <dbReference type="NCBI Taxonomy" id="1429914"/>
    <lineage>
        <taxon>Archaea</taxon>
        <taxon>Methanobacteriati</taxon>
        <taxon>Methanobacteriota</taxon>
        <taxon>Stenosarchaea group</taxon>
        <taxon>Halobacteria</taxon>
        <taxon>Halobacteriales</taxon>
        <taxon>Haloarculaceae</taxon>
        <taxon>Haloarcula</taxon>
    </lineage>
</organism>
<dbReference type="RefSeq" id="WP_162414285.1">
    <property type="nucleotide sequence ID" value="NZ_JAHQXE010000004.1"/>
</dbReference>
<dbReference type="InterPro" id="IPR014729">
    <property type="entry name" value="Rossmann-like_a/b/a_fold"/>
</dbReference>
<dbReference type="Proteomes" id="UP001166304">
    <property type="component" value="Unassembled WGS sequence"/>
</dbReference>
<sequence>MVIVAAVDRSDRASVAIEEAEALAEAFDDTVHVVHALTRSEFLDLGITSAQAEEPLDMGQVRSAAAEMAEDAVSDLSVPYETVGLVGKPSDEVVKYAEEQDASYVTVSPRKRSRTGKVLFGSVAQSILLNASCPVVTSTVQEE</sequence>
<evidence type="ECO:0000313" key="4">
    <source>
        <dbReference type="Proteomes" id="UP001166304"/>
    </source>
</evidence>
<dbReference type="Pfam" id="PF00582">
    <property type="entry name" value="Usp"/>
    <property type="match status" value="1"/>
</dbReference>
<evidence type="ECO:0000256" key="1">
    <source>
        <dbReference type="ARBA" id="ARBA00008791"/>
    </source>
</evidence>